<proteinExistence type="predicted"/>
<dbReference type="AlphaFoldDB" id="A0AAJ5TWP1"/>
<name>A0AAJ5TWP1_9GAMM</name>
<dbReference type="Gene3D" id="3.30.300.150">
    <property type="entry name" value="DNA polymerase III, tau subunit, domain V"/>
    <property type="match status" value="1"/>
</dbReference>
<dbReference type="GO" id="GO:0003887">
    <property type="term" value="F:DNA-directed DNA polymerase activity"/>
    <property type="evidence" value="ECO:0007669"/>
    <property type="project" value="InterPro"/>
</dbReference>
<dbReference type="InterPro" id="IPR021029">
    <property type="entry name" value="DNA_pol_III_tau_dom-5"/>
</dbReference>
<evidence type="ECO:0000313" key="2">
    <source>
        <dbReference type="EMBL" id="WAI11667.1"/>
    </source>
</evidence>
<evidence type="ECO:0000313" key="3">
    <source>
        <dbReference type="Proteomes" id="UP001163094"/>
    </source>
</evidence>
<dbReference type="InterPro" id="IPR038249">
    <property type="entry name" value="PolIII_tau_V_sf"/>
</dbReference>
<feature type="domain" description="DNA polymerase III tau subunit" evidence="1">
    <location>
        <begin position="48"/>
        <end position="170"/>
    </location>
</feature>
<gene>
    <name evidence="2" type="ORF">OW721_02450</name>
</gene>
<dbReference type="Proteomes" id="UP001163094">
    <property type="component" value="Chromosome"/>
</dbReference>
<dbReference type="EMBL" id="CP113409">
    <property type="protein sequence ID" value="WAI11667.1"/>
    <property type="molecule type" value="Genomic_DNA"/>
</dbReference>
<protein>
    <recommendedName>
        <fullName evidence="1">DNA polymerase III tau subunit domain-containing protein</fullName>
    </recommendedName>
</protein>
<sequence>MNNITNLLLKNKNELFENKKNIISLEQKENKKNNYQSKSLKNKNITIKLQETIKKIDPWYKKICKLKPLTGNAKKLAMHTSYKNTLTCWYIYLNDKKKDLIQNNAWIIFKKALHEITTKKIQLIIEKKINILTPYEWFHKIHEERIFKEYSLLQKDPNIKVLKKFFNIDFAKHNINLI</sequence>
<evidence type="ECO:0000259" key="1">
    <source>
        <dbReference type="Pfam" id="PF12170"/>
    </source>
</evidence>
<accession>A0AAJ5TWP1</accession>
<dbReference type="Pfam" id="PF12170">
    <property type="entry name" value="DNA_pol3_tau_5"/>
    <property type="match status" value="1"/>
</dbReference>
<organism evidence="2 3">
    <name type="scientific">Buchnera aphidicola</name>
    <name type="common">Macrosiphum albifrons</name>
    <dbReference type="NCBI Taxonomy" id="2994844"/>
    <lineage>
        <taxon>Bacteria</taxon>
        <taxon>Pseudomonadati</taxon>
        <taxon>Pseudomonadota</taxon>
        <taxon>Gammaproteobacteria</taxon>
        <taxon>Enterobacterales</taxon>
        <taxon>Erwiniaceae</taxon>
        <taxon>Buchnera</taxon>
    </lineage>
</organism>
<reference evidence="2" key="1">
    <citation type="submission" date="2022-11" db="EMBL/GenBank/DDBJ databases">
        <title>The whole genome sequencing of pests is an important tool to study the evolution of the plant-insect interaction and insecticide resistance.</title>
        <authorList>
            <person name="Kananovich Y."/>
        </authorList>
    </citation>
    <scope>NUCLEOTIDE SEQUENCE</scope>
    <source>
        <strain evidence="2">BSU_Mac_2017</strain>
    </source>
</reference>